<evidence type="ECO:0000313" key="2">
    <source>
        <dbReference type="EMBL" id="TRM55418.1"/>
    </source>
</evidence>
<dbReference type="EMBL" id="VDMD01000151">
    <property type="protein sequence ID" value="TRM55418.1"/>
    <property type="molecule type" value="Genomic_DNA"/>
</dbReference>
<comment type="caution">
    <text evidence="2">The sequence shown here is derived from an EMBL/GenBank/DDBJ whole genome shotgun (WGS) entry which is preliminary data.</text>
</comment>
<reference evidence="2 3" key="1">
    <citation type="journal article" date="2019" name="New Phytol.">
        <title>Comparative genomics reveals unique wood-decay strategies and fruiting body development in the Schizophyllaceae.</title>
        <authorList>
            <person name="Almasi E."/>
            <person name="Sahu N."/>
            <person name="Krizsan K."/>
            <person name="Balint B."/>
            <person name="Kovacs G.M."/>
            <person name="Kiss B."/>
            <person name="Cseklye J."/>
            <person name="Drula E."/>
            <person name="Henrissat B."/>
            <person name="Nagy I."/>
            <person name="Chovatia M."/>
            <person name="Adam C."/>
            <person name="LaButti K."/>
            <person name="Lipzen A."/>
            <person name="Riley R."/>
            <person name="Grigoriev I.V."/>
            <person name="Nagy L.G."/>
        </authorList>
    </citation>
    <scope>NUCLEOTIDE SEQUENCE [LARGE SCALE GENOMIC DNA]</scope>
    <source>
        <strain evidence="2 3">NL-1724</strain>
    </source>
</reference>
<name>A0A550BS96_9AGAR</name>
<accession>A0A550BS96</accession>
<proteinExistence type="predicted"/>
<feature type="compositionally biased region" description="Basic residues" evidence="1">
    <location>
        <begin position="334"/>
        <end position="351"/>
    </location>
</feature>
<feature type="region of interest" description="Disordered" evidence="1">
    <location>
        <begin position="240"/>
        <end position="262"/>
    </location>
</feature>
<evidence type="ECO:0000313" key="3">
    <source>
        <dbReference type="Proteomes" id="UP000320762"/>
    </source>
</evidence>
<feature type="region of interest" description="Disordered" evidence="1">
    <location>
        <begin position="1"/>
        <end position="53"/>
    </location>
</feature>
<dbReference type="AlphaFoldDB" id="A0A550BS96"/>
<feature type="region of interest" description="Disordered" evidence="1">
    <location>
        <begin position="318"/>
        <end position="415"/>
    </location>
</feature>
<gene>
    <name evidence="2" type="ORF">BD626DRAFT_637577</name>
</gene>
<feature type="compositionally biased region" description="Low complexity" evidence="1">
    <location>
        <begin position="246"/>
        <end position="262"/>
    </location>
</feature>
<sequence length="415" mass="45922">MASSYNDSTRYGAPPTTDALNFRPSARDSRYGRPLPKHGNTLRARPPKVPPFGAQIPAPGFPVTCLRAHDTALMRAQRIVEAGTRREREGSRVEGYIRRRPISLLPSYLPPPPSMLPHDELILIHLYLAHQLCKHPAPLPCHSQHAFRQRGTFLLDRITRHPRSPSYESPEITARDTFRLFLTTTTPPLSSLRRVSSSSAVWTLGSMLCTPTTTLRTLLLIAADNGGDLGDIGVGRRDCRHTPIPSSSLESAPRSSLESAPRSSFESASGVVWSAGPWASRHTRDPVPRETPREFNFGSHRIIDLVGPRRRQRSMLEVDAGPAEVAHPAEVARPCHRRHARPSRPSPRHLPHPYNPTWRSKRRISAQEFSGTSASGAEGDNEDGGGLPRRRRVAPLRISQVTCFRGSSPPSPTPL</sequence>
<protein>
    <submittedName>
        <fullName evidence="2">Uncharacterized protein</fullName>
    </submittedName>
</protein>
<organism evidence="2 3">
    <name type="scientific">Schizophyllum amplum</name>
    <dbReference type="NCBI Taxonomy" id="97359"/>
    <lineage>
        <taxon>Eukaryota</taxon>
        <taxon>Fungi</taxon>
        <taxon>Dikarya</taxon>
        <taxon>Basidiomycota</taxon>
        <taxon>Agaricomycotina</taxon>
        <taxon>Agaricomycetes</taxon>
        <taxon>Agaricomycetidae</taxon>
        <taxon>Agaricales</taxon>
        <taxon>Schizophyllaceae</taxon>
        <taxon>Schizophyllum</taxon>
    </lineage>
</organism>
<dbReference type="Proteomes" id="UP000320762">
    <property type="component" value="Unassembled WGS sequence"/>
</dbReference>
<evidence type="ECO:0000256" key="1">
    <source>
        <dbReference type="SAM" id="MobiDB-lite"/>
    </source>
</evidence>
<keyword evidence="3" id="KW-1185">Reference proteome</keyword>